<evidence type="ECO:0000313" key="1">
    <source>
        <dbReference type="EMBL" id="CAB4567806.1"/>
    </source>
</evidence>
<organism evidence="1">
    <name type="scientific">freshwater metagenome</name>
    <dbReference type="NCBI Taxonomy" id="449393"/>
    <lineage>
        <taxon>unclassified sequences</taxon>
        <taxon>metagenomes</taxon>
        <taxon>ecological metagenomes</taxon>
    </lineage>
</organism>
<dbReference type="EMBL" id="CAEZTD010000097">
    <property type="protein sequence ID" value="CAB4567806.1"/>
    <property type="molecule type" value="Genomic_DNA"/>
</dbReference>
<sequence>MVCAGRHHLDALARGELAVNDAHVGDDSAVCVVYRVEDHGAGGSIGVTHGWGDEFDDAVEQRIHADAGFARHTQNVFGLATNEVCELFGVLLWISSRQVDFVENGDDRQIVLHSEIQVRQCLRLYTLSGIDEQDCALAGCE</sequence>
<gene>
    <name evidence="1" type="ORF">UFOPK1591_01130</name>
</gene>
<protein>
    <submittedName>
        <fullName evidence="1">Unannotated protein</fullName>
    </submittedName>
</protein>
<dbReference type="AntiFam" id="ANF00072">
    <property type="entry name" value="Shadow ORF (opposite TypA)"/>
</dbReference>
<reference evidence="1" key="1">
    <citation type="submission" date="2020-05" db="EMBL/GenBank/DDBJ databases">
        <authorList>
            <person name="Chiriac C."/>
            <person name="Salcher M."/>
            <person name="Ghai R."/>
            <person name="Kavagutti S V."/>
        </authorList>
    </citation>
    <scope>NUCLEOTIDE SEQUENCE</scope>
</reference>
<proteinExistence type="predicted"/>
<name>A0A6J6DWD2_9ZZZZ</name>
<dbReference type="AlphaFoldDB" id="A0A6J6DWD2"/>
<accession>A0A6J6DWD2</accession>